<dbReference type="InterPro" id="IPR012218">
    <property type="entry name" value="Cyt_c_BACSU-c550-type"/>
</dbReference>
<dbReference type="InterPro" id="IPR009056">
    <property type="entry name" value="Cyt_c-like_dom"/>
</dbReference>
<dbReference type="SUPFAM" id="SSF46626">
    <property type="entry name" value="Cytochrome c"/>
    <property type="match status" value="1"/>
</dbReference>
<accession>A0ABS2NUK9</accession>
<dbReference type="PIRSF" id="PIRSF000025">
    <property type="entry name" value="Cytc_Bsub_c550"/>
    <property type="match status" value="1"/>
</dbReference>
<dbReference type="RefSeq" id="WP_204412567.1">
    <property type="nucleotide sequence ID" value="NZ_JAFBED010000001.1"/>
</dbReference>
<dbReference type="NCBIfam" id="NF045774">
    <property type="entry name" value="cytochro_C551"/>
    <property type="match status" value="1"/>
</dbReference>
<evidence type="ECO:0000313" key="10">
    <source>
        <dbReference type="Proteomes" id="UP000737402"/>
    </source>
</evidence>
<keyword evidence="3 6" id="KW-0479">Metal-binding</keyword>
<evidence type="ECO:0000313" key="9">
    <source>
        <dbReference type="EMBL" id="MBM7618346.1"/>
    </source>
</evidence>
<organism evidence="9 10">
    <name type="scientific">Sutcliffiella tianshenii</name>
    <dbReference type="NCBI Taxonomy" id="1463404"/>
    <lineage>
        <taxon>Bacteria</taxon>
        <taxon>Bacillati</taxon>
        <taxon>Bacillota</taxon>
        <taxon>Bacilli</taxon>
        <taxon>Bacillales</taxon>
        <taxon>Bacillaceae</taxon>
        <taxon>Sutcliffiella</taxon>
    </lineage>
</organism>
<dbReference type="PANTHER" id="PTHR37823:SF3">
    <property type="entry name" value="CYTOCHROME C-551"/>
    <property type="match status" value="1"/>
</dbReference>
<keyword evidence="1" id="KW-0813">Transport</keyword>
<dbReference type="Gene3D" id="1.10.760.10">
    <property type="entry name" value="Cytochrome c-like domain"/>
    <property type="match status" value="1"/>
</dbReference>
<evidence type="ECO:0000256" key="3">
    <source>
        <dbReference type="ARBA" id="ARBA00022723"/>
    </source>
</evidence>
<protein>
    <submittedName>
        <fullName evidence="9">Cytochrome c551</fullName>
    </submittedName>
</protein>
<keyword evidence="4" id="KW-0249">Electron transport</keyword>
<evidence type="ECO:0000256" key="2">
    <source>
        <dbReference type="ARBA" id="ARBA00022617"/>
    </source>
</evidence>
<evidence type="ECO:0000256" key="7">
    <source>
        <dbReference type="SAM" id="SignalP"/>
    </source>
</evidence>
<evidence type="ECO:0000256" key="1">
    <source>
        <dbReference type="ARBA" id="ARBA00022448"/>
    </source>
</evidence>
<proteinExistence type="predicted"/>
<dbReference type="PANTHER" id="PTHR37823">
    <property type="entry name" value="CYTOCHROME C-553-LIKE"/>
    <property type="match status" value="1"/>
</dbReference>
<name>A0ABS2NUK9_9BACI</name>
<feature type="signal peptide" evidence="7">
    <location>
        <begin position="1"/>
        <end position="18"/>
    </location>
</feature>
<evidence type="ECO:0000256" key="6">
    <source>
        <dbReference type="PROSITE-ProRule" id="PRU00433"/>
    </source>
</evidence>
<evidence type="ECO:0000256" key="5">
    <source>
        <dbReference type="ARBA" id="ARBA00023004"/>
    </source>
</evidence>
<dbReference type="InterPro" id="IPR054782">
    <property type="entry name" value="Cytochro_C551"/>
</dbReference>
<dbReference type="PROSITE" id="PS51007">
    <property type="entry name" value="CYTC"/>
    <property type="match status" value="1"/>
</dbReference>
<reference evidence="9 10" key="1">
    <citation type="submission" date="2021-01" db="EMBL/GenBank/DDBJ databases">
        <title>Genomic Encyclopedia of Type Strains, Phase IV (KMG-IV): sequencing the most valuable type-strain genomes for metagenomic binning, comparative biology and taxonomic classification.</title>
        <authorList>
            <person name="Goeker M."/>
        </authorList>
    </citation>
    <scope>NUCLEOTIDE SEQUENCE [LARGE SCALE GENOMIC DNA]</scope>
    <source>
        <strain evidence="9 10">DSM 25879</strain>
    </source>
</reference>
<feature type="domain" description="Cytochrome c" evidence="8">
    <location>
        <begin position="41"/>
        <end position="114"/>
    </location>
</feature>
<dbReference type="InterPro" id="IPR036909">
    <property type="entry name" value="Cyt_c-like_dom_sf"/>
</dbReference>
<keyword evidence="10" id="KW-1185">Reference proteome</keyword>
<keyword evidence="7" id="KW-0732">Signal</keyword>
<evidence type="ECO:0000256" key="4">
    <source>
        <dbReference type="ARBA" id="ARBA00022982"/>
    </source>
</evidence>
<comment type="caution">
    <text evidence="9">The sequence shown here is derived from an EMBL/GenBank/DDBJ whole genome shotgun (WGS) entry which is preliminary data.</text>
</comment>
<keyword evidence="5 6" id="KW-0408">Iron</keyword>
<feature type="chain" id="PRO_5047289917" evidence="7">
    <location>
        <begin position="19"/>
        <end position="114"/>
    </location>
</feature>
<dbReference type="PROSITE" id="PS51257">
    <property type="entry name" value="PROKAR_LIPOPROTEIN"/>
    <property type="match status" value="1"/>
</dbReference>
<dbReference type="EMBL" id="JAFBED010000001">
    <property type="protein sequence ID" value="MBM7618346.1"/>
    <property type="molecule type" value="Genomic_DNA"/>
</dbReference>
<sequence>MKKYFLAFVLGTSLLTLAACGGGEENNTATDAPAEEGGGAVDTADAEKIFQQSCASCHGGNLEGGFGPNLQKVGDKYSQEEIEGIIANGQGQMKGGIIKGEEATTVAAWLAEQK</sequence>
<gene>
    <name evidence="9" type="ORF">JOC95_000188</name>
</gene>
<dbReference type="InterPro" id="IPR051811">
    <property type="entry name" value="Cytochrome_c550/c551-like"/>
</dbReference>
<dbReference type="Pfam" id="PF13442">
    <property type="entry name" value="Cytochrome_CBB3"/>
    <property type="match status" value="1"/>
</dbReference>
<dbReference type="Proteomes" id="UP000737402">
    <property type="component" value="Unassembled WGS sequence"/>
</dbReference>
<evidence type="ECO:0000259" key="8">
    <source>
        <dbReference type="PROSITE" id="PS51007"/>
    </source>
</evidence>
<keyword evidence="2 6" id="KW-0349">Heme</keyword>